<dbReference type="Gene3D" id="3.90.1200.10">
    <property type="match status" value="1"/>
</dbReference>
<dbReference type="PIRSF" id="PIRSF006221">
    <property type="entry name" value="Ketosamine-3-kinase"/>
    <property type="match status" value="1"/>
</dbReference>
<comment type="caution">
    <text evidence="3">The sequence shown here is derived from an EMBL/GenBank/DDBJ whole genome shotgun (WGS) entry which is preliminary data.</text>
</comment>
<evidence type="ECO:0000313" key="3">
    <source>
        <dbReference type="EMBL" id="GGN44579.1"/>
    </source>
</evidence>
<protein>
    <submittedName>
        <fullName evidence="3">Aminoglycoside phosphotransferase</fullName>
    </submittedName>
</protein>
<dbReference type="PANTHER" id="PTHR12149:SF8">
    <property type="entry name" value="PROTEIN-RIBULOSAMINE 3-KINASE"/>
    <property type="match status" value="1"/>
</dbReference>
<dbReference type="RefSeq" id="WP_188818580.1">
    <property type="nucleotide sequence ID" value="NZ_BMLK01000004.1"/>
</dbReference>
<accession>A0ABQ2JCB1</accession>
<organism evidence="3 4">
    <name type="scientific">Novosphingobium indicum</name>
    <dbReference type="NCBI Taxonomy" id="462949"/>
    <lineage>
        <taxon>Bacteria</taxon>
        <taxon>Pseudomonadati</taxon>
        <taxon>Pseudomonadota</taxon>
        <taxon>Alphaproteobacteria</taxon>
        <taxon>Sphingomonadales</taxon>
        <taxon>Sphingomonadaceae</taxon>
        <taxon>Novosphingobium</taxon>
    </lineage>
</organism>
<dbReference type="PANTHER" id="PTHR12149">
    <property type="entry name" value="FRUCTOSAMINE 3 KINASE-RELATED PROTEIN"/>
    <property type="match status" value="1"/>
</dbReference>
<comment type="similarity">
    <text evidence="1 2">Belongs to the fructosamine kinase family.</text>
</comment>
<dbReference type="InterPro" id="IPR016477">
    <property type="entry name" value="Fructo-/Ketosamine-3-kinase"/>
</dbReference>
<dbReference type="Proteomes" id="UP000605099">
    <property type="component" value="Unassembled WGS sequence"/>
</dbReference>
<proteinExistence type="inferred from homology"/>
<dbReference type="Gene3D" id="3.30.200.20">
    <property type="entry name" value="Phosphorylase Kinase, domain 1"/>
    <property type="match status" value="1"/>
</dbReference>
<name>A0ABQ2JCB1_9SPHN</name>
<evidence type="ECO:0000313" key="4">
    <source>
        <dbReference type="Proteomes" id="UP000605099"/>
    </source>
</evidence>
<sequence>MTIETRIAALIGLPVSSLSRRHGGDLSTVYRVTLTDGETVVVKESDRAETEAAMLRAVRGSGAPAPEVLAVERDLLVMENMPAAGRPGSAWTDLAQVLERLHACHGESYGWPEDYAFGGVEIANASHRDWPTFWAERRLLCHVPYLSAALTRRIEALSRTLPERLPADPIPSLLHGDLWGGNILVSGDVISALIDPACYHGHREVDLAMLTLFDHPPARFFEMLDLEPGWKERQALYRLWSWLVHLRLFGDGYRSAVEGCLVELGV</sequence>
<dbReference type="Pfam" id="PF03881">
    <property type="entry name" value="Fructosamin_kin"/>
    <property type="match status" value="1"/>
</dbReference>
<evidence type="ECO:0000256" key="1">
    <source>
        <dbReference type="ARBA" id="ARBA00009460"/>
    </source>
</evidence>
<dbReference type="SUPFAM" id="SSF56112">
    <property type="entry name" value="Protein kinase-like (PK-like)"/>
    <property type="match status" value="1"/>
</dbReference>
<gene>
    <name evidence="3" type="ORF">GCM10011349_09800</name>
</gene>
<dbReference type="EMBL" id="BMLK01000004">
    <property type="protein sequence ID" value="GGN44579.1"/>
    <property type="molecule type" value="Genomic_DNA"/>
</dbReference>
<keyword evidence="4" id="KW-1185">Reference proteome</keyword>
<reference evidence="4" key="1">
    <citation type="journal article" date="2019" name="Int. J. Syst. Evol. Microbiol.">
        <title>The Global Catalogue of Microorganisms (GCM) 10K type strain sequencing project: providing services to taxonomists for standard genome sequencing and annotation.</title>
        <authorList>
            <consortium name="The Broad Institute Genomics Platform"/>
            <consortium name="The Broad Institute Genome Sequencing Center for Infectious Disease"/>
            <person name="Wu L."/>
            <person name="Ma J."/>
        </authorList>
    </citation>
    <scope>NUCLEOTIDE SEQUENCE [LARGE SCALE GENOMIC DNA]</scope>
    <source>
        <strain evidence="4">CGMCC 1.6784</strain>
    </source>
</reference>
<evidence type="ECO:0000256" key="2">
    <source>
        <dbReference type="PIRNR" id="PIRNR006221"/>
    </source>
</evidence>
<keyword evidence="2" id="KW-0418">Kinase</keyword>
<dbReference type="InterPro" id="IPR011009">
    <property type="entry name" value="Kinase-like_dom_sf"/>
</dbReference>
<keyword evidence="2" id="KW-0808">Transferase</keyword>